<keyword evidence="2" id="KW-1185">Reference proteome</keyword>
<dbReference type="AlphaFoldDB" id="A0A5N5WYK6"/>
<dbReference type="Gene3D" id="3.90.180.10">
    <property type="entry name" value="Medium-chain alcohol dehydrogenases, catalytic domain"/>
    <property type="match status" value="2"/>
</dbReference>
<evidence type="ECO:0000313" key="1">
    <source>
        <dbReference type="EMBL" id="KAB8073591.1"/>
    </source>
</evidence>
<accession>A0A5N5WYK6</accession>
<evidence type="ECO:0008006" key="3">
    <source>
        <dbReference type="Google" id="ProtNLM"/>
    </source>
</evidence>
<dbReference type="PANTHER" id="PTHR45033">
    <property type="match status" value="1"/>
</dbReference>
<dbReference type="OrthoDB" id="3509362at2759"/>
<gene>
    <name evidence="1" type="ORF">BDV29DRAFT_191645</name>
</gene>
<dbReference type="InterPro" id="IPR052711">
    <property type="entry name" value="Zinc_ADH-like"/>
</dbReference>
<dbReference type="InterPro" id="IPR036291">
    <property type="entry name" value="NAD(P)-bd_dom_sf"/>
</dbReference>
<evidence type="ECO:0000313" key="2">
    <source>
        <dbReference type="Proteomes" id="UP000326565"/>
    </source>
</evidence>
<name>A0A5N5WYK6_9EURO</name>
<dbReference type="PANTHER" id="PTHR45033:SF2">
    <property type="entry name" value="ZINC-TYPE ALCOHOL DEHYDROGENASE-LIKE PROTEIN C1773.06C"/>
    <property type="match status" value="1"/>
</dbReference>
<organism evidence="1 2">
    <name type="scientific">Aspergillus leporis</name>
    <dbReference type="NCBI Taxonomy" id="41062"/>
    <lineage>
        <taxon>Eukaryota</taxon>
        <taxon>Fungi</taxon>
        <taxon>Dikarya</taxon>
        <taxon>Ascomycota</taxon>
        <taxon>Pezizomycotina</taxon>
        <taxon>Eurotiomycetes</taxon>
        <taxon>Eurotiomycetidae</taxon>
        <taxon>Eurotiales</taxon>
        <taxon>Aspergillaceae</taxon>
        <taxon>Aspergillus</taxon>
        <taxon>Aspergillus subgen. Circumdati</taxon>
    </lineage>
</organism>
<dbReference type="SUPFAM" id="SSF51735">
    <property type="entry name" value="NAD(P)-binding Rossmann-fold domains"/>
    <property type="match status" value="1"/>
</dbReference>
<sequence>MFPHVLRVSNGDGGNDWHFHISATAEKVAQREAPQFEKLNTAERASTCEDNEHYLGCPILADYLVFDEAKLCKLPAYLDWIGASIIPCAGVTAWTVLKDIYDVASTGGVSMFALKLARAAGLKTVNYSKTPEWHEEVLKLNDGAGVDLMIEVGGSTLLAKSIQVGYFSRQDPTELAELLPALIDRKVILRGINAGSKHDVDDLCDPLSATQMQFDDIIDSGYPLEKADVPIEFVWRGRQVGKLVIRL</sequence>
<proteinExistence type="predicted"/>
<reference evidence="1 2" key="1">
    <citation type="submission" date="2019-04" db="EMBL/GenBank/DDBJ databases">
        <title>Friends and foes A comparative genomics study of 23 Aspergillus species from section Flavi.</title>
        <authorList>
            <consortium name="DOE Joint Genome Institute"/>
            <person name="Kjaerbolling I."/>
            <person name="Vesth T."/>
            <person name="Frisvad J.C."/>
            <person name="Nybo J.L."/>
            <person name="Theobald S."/>
            <person name="Kildgaard S."/>
            <person name="Isbrandt T."/>
            <person name="Kuo A."/>
            <person name="Sato A."/>
            <person name="Lyhne E.K."/>
            <person name="Kogle M.E."/>
            <person name="Wiebenga A."/>
            <person name="Kun R.S."/>
            <person name="Lubbers R.J."/>
            <person name="Makela M.R."/>
            <person name="Barry K."/>
            <person name="Chovatia M."/>
            <person name="Clum A."/>
            <person name="Daum C."/>
            <person name="Haridas S."/>
            <person name="He G."/>
            <person name="LaButti K."/>
            <person name="Lipzen A."/>
            <person name="Mondo S."/>
            <person name="Riley R."/>
            <person name="Salamov A."/>
            <person name="Simmons B.A."/>
            <person name="Magnuson J.K."/>
            <person name="Henrissat B."/>
            <person name="Mortensen U.H."/>
            <person name="Larsen T.O."/>
            <person name="Devries R.P."/>
            <person name="Grigoriev I.V."/>
            <person name="Machida M."/>
            <person name="Baker S.E."/>
            <person name="Andersen M.R."/>
        </authorList>
    </citation>
    <scope>NUCLEOTIDE SEQUENCE [LARGE SCALE GENOMIC DNA]</scope>
    <source>
        <strain evidence="1 2">CBS 151.66</strain>
    </source>
</reference>
<protein>
    <recommendedName>
        <fullName evidence="3">Alcohol dehydrogenase-like C-terminal domain-containing protein</fullName>
    </recommendedName>
</protein>
<dbReference type="EMBL" id="ML732224">
    <property type="protein sequence ID" value="KAB8073591.1"/>
    <property type="molecule type" value="Genomic_DNA"/>
</dbReference>
<dbReference type="Gene3D" id="3.40.50.720">
    <property type="entry name" value="NAD(P)-binding Rossmann-like Domain"/>
    <property type="match status" value="2"/>
</dbReference>
<dbReference type="Proteomes" id="UP000326565">
    <property type="component" value="Unassembled WGS sequence"/>
</dbReference>